<reference evidence="2" key="1">
    <citation type="journal article" date="2008" name="PLoS Genet.">
        <title>Genomic islands in the pathogenic filamentous fungus Aspergillus fumigatus.</title>
        <authorList>
            <person name="Fedorova N.D."/>
            <person name="Khaldi N."/>
            <person name="Joardar V.S."/>
            <person name="Maiti R."/>
            <person name="Amedeo P."/>
            <person name="Anderson M.J."/>
            <person name="Crabtree J."/>
            <person name="Silva J.C."/>
            <person name="Badger J.H."/>
            <person name="Albarraq A."/>
            <person name="Angiuoli S."/>
            <person name="Bussey H."/>
            <person name="Bowyer P."/>
            <person name="Cotty P.J."/>
            <person name="Dyer P.S."/>
            <person name="Egan A."/>
            <person name="Galens K."/>
            <person name="Fraser-Liggett C.M."/>
            <person name="Haas B.J."/>
            <person name="Inman J.M."/>
            <person name="Kent R."/>
            <person name="Lemieux S."/>
            <person name="Malavazi I."/>
            <person name="Orvis J."/>
            <person name="Roemer T."/>
            <person name="Ronning C.M."/>
            <person name="Sundaram J.P."/>
            <person name="Sutton G."/>
            <person name="Turner G."/>
            <person name="Venter J.C."/>
            <person name="White O.R."/>
            <person name="Whitty B.R."/>
            <person name="Youngman P."/>
            <person name="Wolfe K.H."/>
            <person name="Goldman G.H."/>
            <person name="Wortman J.R."/>
            <person name="Jiang B."/>
            <person name="Denning D.W."/>
            <person name="Nierman W.C."/>
        </authorList>
    </citation>
    <scope>NUCLEOTIDE SEQUENCE [LARGE SCALE GENOMIC DNA]</scope>
    <source>
        <strain evidence="2">ATCC 1020 / DSM 3700 / CBS 544.65 / FGSC A1164 / JCM 1740 / NRRL 181 / WB 181</strain>
    </source>
</reference>
<proteinExistence type="predicted"/>
<dbReference type="Proteomes" id="UP000006702">
    <property type="component" value="Unassembled WGS sequence"/>
</dbReference>
<sequence length="447" mass="51810">MDSLFPYALRRKMTMLVCTTLTDEYELDLGAKTQPPVNIDDLLFSTYHLMAVSKVQFATVRCRHQHSTLRKMMTSTSARPGTLIESSGYMRSNDSLKWKDVELYMVKHPEDPNCQMLLMRVKHRLNKGRRNRGVPPVYTYTERNDNLGLCVIQDILEYAFLDNAFATHRLSTPIHFKESMKEIPIFRRPVKDSEGRWITHPALAYQYDRAEEYEIATSRSAGLKTPGSLYKYRKGAAANLRHLDEHSRNIIMGHKRSGKFAYYVQVQDDTQSAFMETPARTSLIKLATNSSLTRDASVPQDLSDQQKQELEKNPDLTNLYREFQKAKHKVRAERKKLHKAAKEKQYEEFFEGVENHIIEGNYQGQPITFEPDTSHVVPERRALADLEFKNRDVDKVNDAELVEDRIQSLEMRLALHNLDLPRVLQKRIRFDEASADLVAEKPFSPKE</sequence>
<accession>A1D7X0</accession>
<evidence type="ECO:0000313" key="1">
    <source>
        <dbReference type="EMBL" id="EAW21814.1"/>
    </source>
</evidence>
<dbReference type="InterPro" id="IPR021842">
    <property type="entry name" value="DUF3435"/>
</dbReference>
<dbReference type="PANTHER" id="PTHR37535">
    <property type="entry name" value="FLUG DOMAIN PROTEIN"/>
    <property type="match status" value="1"/>
</dbReference>
<organism evidence="1 2">
    <name type="scientific">Neosartorya fischeri (strain ATCC 1020 / DSM 3700 / CBS 544.65 / FGSC A1164 / JCM 1740 / NRRL 181 / WB 181)</name>
    <name type="common">Aspergillus fischerianus</name>
    <dbReference type="NCBI Taxonomy" id="331117"/>
    <lineage>
        <taxon>Eukaryota</taxon>
        <taxon>Fungi</taxon>
        <taxon>Dikarya</taxon>
        <taxon>Ascomycota</taxon>
        <taxon>Pezizomycotina</taxon>
        <taxon>Eurotiomycetes</taxon>
        <taxon>Eurotiomycetidae</taxon>
        <taxon>Eurotiales</taxon>
        <taxon>Aspergillaceae</taxon>
        <taxon>Aspergillus</taxon>
        <taxon>Aspergillus subgen. Fumigati</taxon>
    </lineage>
</organism>
<dbReference type="PANTHER" id="PTHR37535:SF4">
    <property type="entry name" value="FLUG DOMAIN-CONTAINING PROTEIN"/>
    <property type="match status" value="1"/>
</dbReference>
<dbReference type="AlphaFoldDB" id="A1D7X0"/>
<evidence type="ECO:0000313" key="2">
    <source>
        <dbReference type="Proteomes" id="UP000006702"/>
    </source>
</evidence>
<dbReference type="eggNOG" id="ENOG502SPA8">
    <property type="taxonomic scope" value="Eukaryota"/>
</dbReference>
<dbReference type="EMBL" id="DS027690">
    <property type="protein sequence ID" value="EAW21814.1"/>
    <property type="molecule type" value="Genomic_DNA"/>
</dbReference>
<dbReference type="HOGENOM" id="CLU_011937_3_2_1"/>
<dbReference type="KEGG" id="nfi:NFIA_069850"/>
<dbReference type="STRING" id="331117.A1D7X0"/>
<dbReference type="Pfam" id="PF11917">
    <property type="entry name" value="DUF3435"/>
    <property type="match status" value="1"/>
</dbReference>
<dbReference type="GeneID" id="4590357"/>
<gene>
    <name evidence="1" type="ORF">NFIA_069850</name>
</gene>
<dbReference type="RefSeq" id="XP_001263711.1">
    <property type="nucleotide sequence ID" value="XM_001263710.1"/>
</dbReference>
<protein>
    <submittedName>
        <fullName evidence="1">FluG domain protein</fullName>
    </submittedName>
</protein>
<dbReference type="OMA" id="TPIHFKE"/>
<dbReference type="VEuPathDB" id="FungiDB:NFIA_069850"/>
<dbReference type="OrthoDB" id="4485682at2759"/>
<name>A1D7X0_NEOFI</name>
<keyword evidence="2" id="KW-1185">Reference proteome</keyword>